<dbReference type="Gene3D" id="2.30.30.140">
    <property type="match status" value="1"/>
</dbReference>
<comment type="caution">
    <text evidence="2">The sequence shown here is derived from an EMBL/GenBank/DDBJ whole genome shotgun (WGS) entry which is preliminary data.</text>
</comment>
<gene>
    <name evidence="2" type="ORF">BpHYR1_008449</name>
</gene>
<evidence type="ECO:0000313" key="3">
    <source>
        <dbReference type="Proteomes" id="UP000276133"/>
    </source>
</evidence>
<dbReference type="OrthoDB" id="249932at2759"/>
<dbReference type="AlphaFoldDB" id="A0A3M7S2D0"/>
<protein>
    <recommendedName>
        <fullName evidence="1">Tudor domain-containing protein</fullName>
    </recommendedName>
</protein>
<proteinExistence type="predicted"/>
<reference evidence="2 3" key="1">
    <citation type="journal article" date="2018" name="Sci. Rep.">
        <title>Genomic signatures of local adaptation to the degree of environmental predictability in rotifers.</title>
        <authorList>
            <person name="Franch-Gras L."/>
            <person name="Hahn C."/>
            <person name="Garcia-Roger E.M."/>
            <person name="Carmona M.J."/>
            <person name="Serra M."/>
            <person name="Gomez A."/>
        </authorList>
    </citation>
    <scope>NUCLEOTIDE SEQUENCE [LARGE SCALE GENOMIC DNA]</scope>
    <source>
        <strain evidence="2">HYR1</strain>
    </source>
</reference>
<evidence type="ECO:0000313" key="2">
    <source>
        <dbReference type="EMBL" id="RNA29922.1"/>
    </source>
</evidence>
<dbReference type="EMBL" id="REGN01002152">
    <property type="protein sequence ID" value="RNA29922.1"/>
    <property type="molecule type" value="Genomic_DNA"/>
</dbReference>
<evidence type="ECO:0000259" key="1">
    <source>
        <dbReference type="Pfam" id="PF00567"/>
    </source>
</evidence>
<keyword evidence="3" id="KW-1185">Reference proteome</keyword>
<dbReference type="InterPro" id="IPR002999">
    <property type="entry name" value="Tudor"/>
</dbReference>
<dbReference type="InterPro" id="IPR035437">
    <property type="entry name" value="SNase_OB-fold_sf"/>
</dbReference>
<sequence length="142" mass="16642">MNLVEILRISSPSNFWIAEKNSDQFINLISEFIRQEQNDASLGSENCLNDKETISFYDLNRDTFYRARIIEQITSFRSNCFSLFMIDLAERTTVPKNYCQPILNEKLKQLPPLARQCSLYGIQPIKNDWSPSSIRFMSEMKK</sequence>
<dbReference type="PANTHER" id="PTHR16442:SF1">
    <property type="entry name" value="RING FINGER PROTEIN 17"/>
    <property type="match status" value="1"/>
</dbReference>
<feature type="domain" description="Tudor" evidence="1">
    <location>
        <begin position="4"/>
        <end position="121"/>
    </location>
</feature>
<organism evidence="2 3">
    <name type="scientific">Brachionus plicatilis</name>
    <name type="common">Marine rotifer</name>
    <name type="synonym">Brachionus muelleri</name>
    <dbReference type="NCBI Taxonomy" id="10195"/>
    <lineage>
        <taxon>Eukaryota</taxon>
        <taxon>Metazoa</taxon>
        <taxon>Spiralia</taxon>
        <taxon>Gnathifera</taxon>
        <taxon>Rotifera</taxon>
        <taxon>Eurotatoria</taxon>
        <taxon>Monogononta</taxon>
        <taxon>Pseudotrocha</taxon>
        <taxon>Ploima</taxon>
        <taxon>Brachionidae</taxon>
        <taxon>Brachionus</taxon>
    </lineage>
</organism>
<dbReference type="Pfam" id="PF00567">
    <property type="entry name" value="TUDOR"/>
    <property type="match status" value="1"/>
</dbReference>
<feature type="non-terminal residue" evidence="2">
    <location>
        <position position="142"/>
    </location>
</feature>
<dbReference type="Gene3D" id="2.40.50.90">
    <property type="match status" value="1"/>
</dbReference>
<dbReference type="SUPFAM" id="SSF63748">
    <property type="entry name" value="Tudor/PWWP/MBT"/>
    <property type="match status" value="1"/>
</dbReference>
<dbReference type="Proteomes" id="UP000276133">
    <property type="component" value="Unassembled WGS sequence"/>
</dbReference>
<accession>A0A3M7S2D0</accession>
<dbReference type="PANTHER" id="PTHR16442">
    <property type="entry name" value="RING FINGER PROTEIN 17"/>
    <property type="match status" value="1"/>
</dbReference>
<name>A0A3M7S2D0_BRAPC</name>